<evidence type="ECO:0000259" key="2">
    <source>
        <dbReference type="Pfam" id="PF09349"/>
    </source>
</evidence>
<name>A0AAD6YWR3_9AGAR</name>
<dbReference type="Proteomes" id="UP001219525">
    <property type="component" value="Unassembled WGS sequence"/>
</dbReference>
<accession>A0AAD6YWR3</accession>
<reference evidence="3" key="1">
    <citation type="submission" date="2023-03" db="EMBL/GenBank/DDBJ databases">
        <title>Massive genome expansion in bonnet fungi (Mycena s.s.) driven by repeated elements and novel gene families across ecological guilds.</title>
        <authorList>
            <consortium name="Lawrence Berkeley National Laboratory"/>
            <person name="Harder C.B."/>
            <person name="Miyauchi S."/>
            <person name="Viragh M."/>
            <person name="Kuo A."/>
            <person name="Thoen E."/>
            <person name="Andreopoulos B."/>
            <person name="Lu D."/>
            <person name="Skrede I."/>
            <person name="Drula E."/>
            <person name="Henrissat B."/>
            <person name="Morin E."/>
            <person name="Kohler A."/>
            <person name="Barry K."/>
            <person name="LaButti K."/>
            <person name="Morin E."/>
            <person name="Salamov A."/>
            <person name="Lipzen A."/>
            <person name="Mereny Z."/>
            <person name="Hegedus B."/>
            <person name="Baldrian P."/>
            <person name="Stursova M."/>
            <person name="Weitz H."/>
            <person name="Taylor A."/>
            <person name="Grigoriev I.V."/>
            <person name="Nagy L.G."/>
            <person name="Martin F."/>
            <person name="Kauserud H."/>
        </authorList>
    </citation>
    <scope>NUCLEOTIDE SEQUENCE</scope>
    <source>
        <strain evidence="3">9144</strain>
    </source>
</reference>
<feature type="domain" description="Oxo-4-hydroxy-4-carboxy-5-ureidoimidazoline decarboxylase" evidence="2">
    <location>
        <begin position="3"/>
        <end position="133"/>
    </location>
</feature>
<dbReference type="Pfam" id="PF09349">
    <property type="entry name" value="OHCU_decarbox"/>
    <property type="match status" value="1"/>
</dbReference>
<protein>
    <submittedName>
        <fullName evidence="3">Oxo-4-hydroxy-4-carboxy-5-ureidoimidazoline decarboxylase</fullName>
    </submittedName>
</protein>
<dbReference type="InterPro" id="IPR018020">
    <property type="entry name" value="OHCU_decarboxylase"/>
</dbReference>
<evidence type="ECO:0000313" key="4">
    <source>
        <dbReference type="Proteomes" id="UP001219525"/>
    </source>
</evidence>
<dbReference type="EMBL" id="JARJCW010000001">
    <property type="protein sequence ID" value="KAJ7230729.1"/>
    <property type="molecule type" value="Genomic_DNA"/>
</dbReference>
<gene>
    <name evidence="3" type="ORF">GGX14DRAFT_584519</name>
</gene>
<evidence type="ECO:0000256" key="1">
    <source>
        <dbReference type="ARBA" id="ARBA00022631"/>
    </source>
</evidence>
<dbReference type="Gene3D" id="1.10.3330.10">
    <property type="entry name" value="Oxo-4-hydroxy-4-carboxy-5-ureidoimidazoline decarboxylase"/>
    <property type="match status" value="1"/>
</dbReference>
<keyword evidence="1" id="KW-0659">Purine metabolism</keyword>
<proteinExistence type="predicted"/>
<evidence type="ECO:0000313" key="3">
    <source>
        <dbReference type="EMBL" id="KAJ7230729.1"/>
    </source>
</evidence>
<keyword evidence="4" id="KW-1185">Reference proteome</keyword>
<dbReference type="SUPFAM" id="SSF158694">
    <property type="entry name" value="UraD-Like"/>
    <property type="match status" value="1"/>
</dbReference>
<dbReference type="PANTHER" id="PTHR37987">
    <property type="entry name" value="CHROMOSOME 9, WHOLE GENOME SHOTGUN SEQUENCE"/>
    <property type="match status" value="1"/>
</dbReference>
<organism evidence="3 4">
    <name type="scientific">Mycena pura</name>
    <dbReference type="NCBI Taxonomy" id="153505"/>
    <lineage>
        <taxon>Eukaryota</taxon>
        <taxon>Fungi</taxon>
        <taxon>Dikarya</taxon>
        <taxon>Basidiomycota</taxon>
        <taxon>Agaricomycotina</taxon>
        <taxon>Agaricomycetes</taxon>
        <taxon>Agaricomycetidae</taxon>
        <taxon>Agaricales</taxon>
        <taxon>Marasmiineae</taxon>
        <taxon>Mycenaceae</taxon>
        <taxon>Mycena</taxon>
    </lineage>
</organism>
<dbReference type="GO" id="GO:0006144">
    <property type="term" value="P:purine nucleobase metabolic process"/>
    <property type="evidence" value="ECO:0007669"/>
    <property type="project" value="UniProtKB-KW"/>
</dbReference>
<dbReference type="AlphaFoldDB" id="A0AAD6YWR3"/>
<comment type="caution">
    <text evidence="3">The sequence shown here is derived from an EMBL/GenBank/DDBJ whole genome shotgun (WGS) entry which is preliminary data.</text>
</comment>
<dbReference type="InterPro" id="IPR036778">
    <property type="entry name" value="OHCU_decarboxylase_sf"/>
</dbReference>
<dbReference type="PANTHER" id="PTHR37987:SF1">
    <property type="entry name" value="OXO-4-HYDROXY-4-CARBOXY-5-UREIDOIMIDAZOLINE DECARBOXYLASE DOMAIN-CONTAINING PROTEIN"/>
    <property type="match status" value="1"/>
</dbReference>
<sequence length="206" mass="22592">MFLDDAQLSSVLGTLLEPSKDLPALVSSLSGRSFSSYPELIDAAIAQVQSWDSTSRAEFIRTGHSRIGETNEKNLSALSATEQGASPTAAPTPPEVLARLAHLNDCYERRYPGLRYITFVNGRSRAAVALELEDVLGFPHSVSPDQPPVETISPMGPDTEAWKTELDRAVVDVGRIAKSRLGSLTVAESRYAIMFFRVWKVERNSR</sequence>